<evidence type="ECO:0000256" key="10">
    <source>
        <dbReference type="ARBA" id="ARBA00023012"/>
    </source>
</evidence>
<dbReference type="AlphaFoldDB" id="A0A916Z9S6"/>
<evidence type="ECO:0000256" key="1">
    <source>
        <dbReference type="ARBA" id="ARBA00004651"/>
    </source>
</evidence>
<evidence type="ECO:0000313" key="14">
    <source>
        <dbReference type="EMBL" id="GGD82723.1"/>
    </source>
</evidence>
<dbReference type="Gene3D" id="3.30.565.10">
    <property type="entry name" value="Histidine kinase-like ATPase, C-terminal domain"/>
    <property type="match status" value="1"/>
</dbReference>
<dbReference type="Proteomes" id="UP000612456">
    <property type="component" value="Unassembled WGS sequence"/>
</dbReference>
<dbReference type="Gene3D" id="6.10.340.10">
    <property type="match status" value="1"/>
</dbReference>
<evidence type="ECO:0000259" key="13">
    <source>
        <dbReference type="PROSITE" id="PS50885"/>
    </source>
</evidence>
<keyword evidence="4" id="KW-0808">Transferase</keyword>
<dbReference type="InterPro" id="IPR003594">
    <property type="entry name" value="HATPase_dom"/>
</dbReference>
<dbReference type="SMART" id="SM00387">
    <property type="entry name" value="HATPase_c"/>
    <property type="match status" value="1"/>
</dbReference>
<keyword evidence="7" id="KW-0418">Kinase</keyword>
<feature type="transmembrane region" description="Helical" evidence="12">
    <location>
        <begin position="295"/>
        <end position="316"/>
    </location>
</feature>
<evidence type="ECO:0000256" key="11">
    <source>
        <dbReference type="ARBA" id="ARBA00023136"/>
    </source>
</evidence>
<comment type="caution">
    <text evidence="14">The sequence shown here is derived from an EMBL/GenBank/DDBJ whole genome shotgun (WGS) entry which is preliminary data.</text>
</comment>
<evidence type="ECO:0000256" key="8">
    <source>
        <dbReference type="ARBA" id="ARBA00022840"/>
    </source>
</evidence>
<dbReference type="GO" id="GO:0000155">
    <property type="term" value="F:phosphorelay sensor kinase activity"/>
    <property type="evidence" value="ECO:0007669"/>
    <property type="project" value="InterPro"/>
</dbReference>
<organism evidence="14 15">
    <name type="scientific">Paenibacillus nasutitermitis</name>
    <dbReference type="NCBI Taxonomy" id="1652958"/>
    <lineage>
        <taxon>Bacteria</taxon>
        <taxon>Bacillati</taxon>
        <taxon>Bacillota</taxon>
        <taxon>Bacilli</taxon>
        <taxon>Bacillales</taxon>
        <taxon>Paenibacillaceae</taxon>
        <taxon>Paenibacillus</taxon>
    </lineage>
</organism>
<sequence>MLRFIWKRIQITSFFKKLFLYFLVLCIIPLLIIIHTLYSQGKTTIKAATTDFIQLYVSQLNTTLNNYLLQIDYTSRSIFSDYGMIAYLQEESVYSTGERIDNNLLISRQLIRFADQLPYVEGVLIISNEGKQYSTGNISALTDYQSLLEQRWIQDIVQAGGQLVIAPYYIKTMLKEQQFDVFTAGRLIKDQQGVAAGVILFELSSASLITIDNQLFELRDQYQAQILVHSKNDELLFEMNPEYEKSSVDQLNAQSSAPDSSILSITNRSPATGISVTVHVPTNRLYKQLDHYKNLSFLITLLVLVIIIPASIWISYQITKPIQRLFYNMKHVEEGFYHPILETNRSDELGTLTRHYNQMIGKIKHLIEDVLSAEIKHNEARFLALQNQINPHWLNNTLESIRMEAQLNNSPGVAKMIQTLGRLFQLGLNKSNRTNLIRDEIEYIQTYIALQNIRFDNRFHLYTELDEQLLDVHIPKMIFQPLIENSIIHGFLKHDRDYSIFIEGSCEEELFSISIRDNGEGMTEEKLAQLQKRLYSRGAEVEESDSLGLRNIIERLQLHYGDDLIVSMNSFPGEGTVISFSFPPIKLE</sequence>
<dbReference type="InterPro" id="IPR003660">
    <property type="entry name" value="HAMP_dom"/>
</dbReference>
<reference evidence="14" key="2">
    <citation type="submission" date="2020-09" db="EMBL/GenBank/DDBJ databases">
        <authorList>
            <person name="Sun Q."/>
            <person name="Zhou Y."/>
        </authorList>
    </citation>
    <scope>NUCLEOTIDE SEQUENCE</scope>
    <source>
        <strain evidence="14">CGMCC 1.15178</strain>
    </source>
</reference>
<dbReference type="InterPro" id="IPR010559">
    <property type="entry name" value="Sig_transdc_His_kin_internal"/>
</dbReference>
<evidence type="ECO:0000256" key="9">
    <source>
        <dbReference type="ARBA" id="ARBA00022989"/>
    </source>
</evidence>
<keyword evidence="5 12" id="KW-0812">Transmembrane</keyword>
<accession>A0A916Z9S6</accession>
<dbReference type="CDD" id="cd18773">
    <property type="entry name" value="PDC1_HK_sensor"/>
    <property type="match status" value="1"/>
</dbReference>
<evidence type="ECO:0000256" key="2">
    <source>
        <dbReference type="ARBA" id="ARBA00022475"/>
    </source>
</evidence>
<evidence type="ECO:0000256" key="5">
    <source>
        <dbReference type="ARBA" id="ARBA00022692"/>
    </source>
</evidence>
<name>A0A916Z9S6_9BACL</name>
<dbReference type="PANTHER" id="PTHR34220">
    <property type="entry name" value="SENSOR HISTIDINE KINASE YPDA"/>
    <property type="match status" value="1"/>
</dbReference>
<dbReference type="SUPFAM" id="SSF158472">
    <property type="entry name" value="HAMP domain-like"/>
    <property type="match status" value="1"/>
</dbReference>
<evidence type="ECO:0000256" key="12">
    <source>
        <dbReference type="SAM" id="Phobius"/>
    </source>
</evidence>
<keyword evidence="15" id="KW-1185">Reference proteome</keyword>
<dbReference type="InterPro" id="IPR036890">
    <property type="entry name" value="HATPase_C_sf"/>
</dbReference>
<dbReference type="Pfam" id="PF02518">
    <property type="entry name" value="HATPase_c"/>
    <property type="match status" value="1"/>
</dbReference>
<dbReference type="InterPro" id="IPR050640">
    <property type="entry name" value="Bact_2-comp_sensor_kinase"/>
</dbReference>
<protein>
    <recommendedName>
        <fullName evidence="13">HAMP domain-containing protein</fullName>
    </recommendedName>
</protein>
<evidence type="ECO:0000256" key="3">
    <source>
        <dbReference type="ARBA" id="ARBA00022553"/>
    </source>
</evidence>
<evidence type="ECO:0000256" key="4">
    <source>
        <dbReference type="ARBA" id="ARBA00022679"/>
    </source>
</evidence>
<dbReference type="GO" id="GO:0005886">
    <property type="term" value="C:plasma membrane"/>
    <property type="evidence" value="ECO:0007669"/>
    <property type="project" value="UniProtKB-SubCell"/>
</dbReference>
<reference evidence="14" key="1">
    <citation type="journal article" date="2014" name="Int. J. Syst. Evol. Microbiol.">
        <title>Complete genome sequence of Corynebacterium casei LMG S-19264T (=DSM 44701T), isolated from a smear-ripened cheese.</title>
        <authorList>
            <consortium name="US DOE Joint Genome Institute (JGI-PGF)"/>
            <person name="Walter F."/>
            <person name="Albersmeier A."/>
            <person name="Kalinowski J."/>
            <person name="Ruckert C."/>
        </authorList>
    </citation>
    <scope>NUCLEOTIDE SEQUENCE</scope>
    <source>
        <strain evidence="14">CGMCC 1.15178</strain>
    </source>
</reference>
<evidence type="ECO:0000256" key="6">
    <source>
        <dbReference type="ARBA" id="ARBA00022741"/>
    </source>
</evidence>
<dbReference type="PANTHER" id="PTHR34220:SF11">
    <property type="entry name" value="SENSOR PROTEIN KINASE HPTS"/>
    <property type="match status" value="1"/>
</dbReference>
<keyword evidence="6" id="KW-0547">Nucleotide-binding</keyword>
<keyword evidence="3" id="KW-0597">Phosphoprotein</keyword>
<comment type="subcellular location">
    <subcellularLocation>
        <location evidence="1">Cell membrane</location>
        <topology evidence="1">Multi-pass membrane protein</topology>
    </subcellularLocation>
</comment>
<dbReference type="PROSITE" id="PS50885">
    <property type="entry name" value="HAMP"/>
    <property type="match status" value="1"/>
</dbReference>
<keyword evidence="10" id="KW-0902">Two-component regulatory system</keyword>
<evidence type="ECO:0000313" key="15">
    <source>
        <dbReference type="Proteomes" id="UP000612456"/>
    </source>
</evidence>
<dbReference type="Pfam" id="PF06580">
    <property type="entry name" value="His_kinase"/>
    <property type="match status" value="1"/>
</dbReference>
<gene>
    <name evidence="14" type="ORF">GCM10010911_46110</name>
</gene>
<feature type="domain" description="HAMP" evidence="13">
    <location>
        <begin position="316"/>
        <end position="368"/>
    </location>
</feature>
<dbReference type="EMBL" id="BMHP01000003">
    <property type="protein sequence ID" value="GGD82723.1"/>
    <property type="molecule type" value="Genomic_DNA"/>
</dbReference>
<proteinExistence type="predicted"/>
<dbReference type="RefSeq" id="WP_188995304.1">
    <property type="nucleotide sequence ID" value="NZ_BMHP01000003.1"/>
</dbReference>
<feature type="transmembrane region" description="Helical" evidence="12">
    <location>
        <begin position="20"/>
        <end position="38"/>
    </location>
</feature>
<keyword evidence="2" id="KW-1003">Cell membrane</keyword>
<dbReference type="CDD" id="cd06225">
    <property type="entry name" value="HAMP"/>
    <property type="match status" value="1"/>
</dbReference>
<keyword evidence="11 12" id="KW-0472">Membrane</keyword>
<keyword evidence="8" id="KW-0067">ATP-binding</keyword>
<keyword evidence="9 12" id="KW-1133">Transmembrane helix</keyword>
<dbReference type="SMART" id="SM00304">
    <property type="entry name" value="HAMP"/>
    <property type="match status" value="1"/>
</dbReference>
<dbReference type="SUPFAM" id="SSF55874">
    <property type="entry name" value="ATPase domain of HSP90 chaperone/DNA topoisomerase II/histidine kinase"/>
    <property type="match status" value="1"/>
</dbReference>
<evidence type="ECO:0000256" key="7">
    <source>
        <dbReference type="ARBA" id="ARBA00022777"/>
    </source>
</evidence>
<dbReference type="GO" id="GO:0005524">
    <property type="term" value="F:ATP binding"/>
    <property type="evidence" value="ECO:0007669"/>
    <property type="project" value="UniProtKB-KW"/>
</dbReference>